<dbReference type="EMBL" id="ANAH02000005">
    <property type="protein sequence ID" value="EPX63452.1"/>
    <property type="molecule type" value="Genomic_DNA"/>
</dbReference>
<dbReference type="GO" id="GO:0008610">
    <property type="term" value="P:lipid biosynthetic process"/>
    <property type="evidence" value="ECO:0007669"/>
    <property type="project" value="InterPro"/>
</dbReference>
<evidence type="ECO:0000256" key="5">
    <source>
        <dbReference type="SAM" id="Phobius"/>
    </source>
</evidence>
<evidence type="ECO:0000259" key="6">
    <source>
        <dbReference type="Pfam" id="PF04116"/>
    </source>
</evidence>
<sequence length="402" mass="45877">MEEMKLTLDAAKAEERLHWAEVLKQWIWDKDIRLQRAGPQAIVFAVIAAVALAVELSYHQGALSLREALSAQSVVIFYNVKAVLLSSVDASLGSWIIAVSFARILFGLVVGIADLVFYEKITGRPFDWNAMVSISAVNVVFLLTAVFTFMNPAVTDLLVQYERLIQHVPTLVNLNGALALVVAALLGDFCFYWSHRWCHKVRFFWNLGHVNHHRSKNLSQLTQAVDPQSFFLDTAGGKVFVLLLLPVMTKLFTLDFRDSGWVLIVLLVLDVWTNPSHSVVLYYAETRSRVLRWFRWFLVTPAVHFTHHSREPEHNVTDGCNFGARVTLWDRLLGTYVEPPPRIPEAGLFSDETDYCNNPVRFILHPYVRMFTELRQNKLKYWPAILFGPTTYDPPVPVQSKH</sequence>
<reference evidence="7" key="1">
    <citation type="submission" date="2013-05" db="EMBL/GenBank/DDBJ databases">
        <title>Genome assembly of Cystobacter fuscus DSM 2262.</title>
        <authorList>
            <person name="Sharma G."/>
            <person name="Khatri I."/>
            <person name="Kaur C."/>
            <person name="Mayilraj S."/>
            <person name="Subramanian S."/>
        </authorList>
    </citation>
    <scope>NUCLEOTIDE SEQUENCE [LARGE SCALE GENOMIC DNA]</scope>
    <source>
        <strain evidence="7">DSM 2262</strain>
    </source>
</reference>
<evidence type="ECO:0000256" key="2">
    <source>
        <dbReference type="ARBA" id="ARBA00022692"/>
    </source>
</evidence>
<dbReference type="InterPro" id="IPR050307">
    <property type="entry name" value="Sterol_Desaturase_Related"/>
</dbReference>
<keyword evidence="2 5" id="KW-0812">Transmembrane</keyword>
<evidence type="ECO:0000313" key="8">
    <source>
        <dbReference type="Proteomes" id="UP000011682"/>
    </source>
</evidence>
<evidence type="ECO:0000256" key="4">
    <source>
        <dbReference type="ARBA" id="ARBA00023136"/>
    </source>
</evidence>
<keyword evidence="8" id="KW-1185">Reference proteome</keyword>
<dbReference type="Proteomes" id="UP000011682">
    <property type="component" value="Unassembled WGS sequence"/>
</dbReference>
<dbReference type="Pfam" id="PF04116">
    <property type="entry name" value="FA_hydroxylase"/>
    <property type="match status" value="1"/>
</dbReference>
<dbReference type="InterPro" id="IPR006694">
    <property type="entry name" value="Fatty_acid_hydroxylase"/>
</dbReference>
<keyword evidence="3 5" id="KW-1133">Transmembrane helix</keyword>
<comment type="caution">
    <text evidence="7">The sequence shown here is derived from an EMBL/GenBank/DDBJ whole genome shotgun (WGS) entry which is preliminary data.</text>
</comment>
<gene>
    <name evidence="7" type="ORF">D187_005858</name>
</gene>
<protein>
    <recommendedName>
        <fullName evidence="6">Fatty acid hydroxylase domain-containing protein</fullName>
    </recommendedName>
</protein>
<dbReference type="PANTHER" id="PTHR11863">
    <property type="entry name" value="STEROL DESATURASE"/>
    <property type="match status" value="1"/>
</dbReference>
<feature type="transmembrane region" description="Helical" evidence="5">
    <location>
        <begin position="170"/>
        <end position="193"/>
    </location>
</feature>
<dbReference type="OrthoDB" id="5291790at2"/>
<organism evidence="7 8">
    <name type="scientific">Cystobacter fuscus (strain ATCC 25194 / DSM 2262 / NBRC 100088 / M29)</name>
    <dbReference type="NCBI Taxonomy" id="1242864"/>
    <lineage>
        <taxon>Bacteria</taxon>
        <taxon>Pseudomonadati</taxon>
        <taxon>Myxococcota</taxon>
        <taxon>Myxococcia</taxon>
        <taxon>Myxococcales</taxon>
        <taxon>Cystobacterineae</taxon>
        <taxon>Archangiaceae</taxon>
        <taxon>Cystobacter</taxon>
    </lineage>
</organism>
<evidence type="ECO:0000256" key="3">
    <source>
        <dbReference type="ARBA" id="ARBA00022989"/>
    </source>
</evidence>
<proteinExistence type="predicted"/>
<dbReference type="RefSeq" id="WP_002623496.1">
    <property type="nucleotide sequence ID" value="NZ_ANAH02000005.1"/>
</dbReference>
<evidence type="ECO:0000256" key="1">
    <source>
        <dbReference type="ARBA" id="ARBA00004370"/>
    </source>
</evidence>
<comment type="subcellular location">
    <subcellularLocation>
        <location evidence="1">Membrane</location>
    </subcellularLocation>
</comment>
<dbReference type="GO" id="GO:0016491">
    <property type="term" value="F:oxidoreductase activity"/>
    <property type="evidence" value="ECO:0007669"/>
    <property type="project" value="InterPro"/>
</dbReference>
<dbReference type="AlphaFoldDB" id="S9PLV9"/>
<feature type="transmembrane region" description="Helical" evidence="5">
    <location>
        <begin position="37"/>
        <end position="56"/>
    </location>
</feature>
<feature type="domain" description="Fatty acid hydroxylase" evidence="6">
    <location>
        <begin position="181"/>
        <end position="335"/>
    </location>
</feature>
<feature type="transmembrane region" description="Helical" evidence="5">
    <location>
        <begin position="94"/>
        <end position="118"/>
    </location>
</feature>
<dbReference type="GO" id="GO:0005506">
    <property type="term" value="F:iron ion binding"/>
    <property type="evidence" value="ECO:0007669"/>
    <property type="project" value="InterPro"/>
</dbReference>
<evidence type="ECO:0000313" key="7">
    <source>
        <dbReference type="EMBL" id="EPX63452.1"/>
    </source>
</evidence>
<keyword evidence="4 5" id="KW-0472">Membrane</keyword>
<name>S9PLV9_CYSF2</name>
<dbReference type="eggNOG" id="COG3000">
    <property type="taxonomic scope" value="Bacteria"/>
</dbReference>
<accession>S9PLV9</accession>
<feature type="transmembrane region" description="Helical" evidence="5">
    <location>
        <begin position="130"/>
        <end position="150"/>
    </location>
</feature>
<dbReference type="GO" id="GO:0016020">
    <property type="term" value="C:membrane"/>
    <property type="evidence" value="ECO:0007669"/>
    <property type="project" value="UniProtKB-SubCell"/>
</dbReference>